<dbReference type="GO" id="GO:0016491">
    <property type="term" value="F:oxidoreductase activity"/>
    <property type="evidence" value="ECO:0007669"/>
    <property type="project" value="UniProtKB-KW"/>
</dbReference>
<keyword evidence="3 5" id="KW-0479">Metal-binding</keyword>
<dbReference type="PANTHER" id="PTHR47991">
    <property type="entry name" value="OXOGLUTARATE/IRON-DEPENDENT DIOXYGENASE"/>
    <property type="match status" value="1"/>
</dbReference>
<keyword evidence="5" id="KW-0560">Oxidoreductase</keyword>
<dbReference type="GO" id="GO:0046872">
    <property type="term" value="F:metal ion binding"/>
    <property type="evidence" value="ECO:0007669"/>
    <property type="project" value="UniProtKB-KW"/>
</dbReference>
<feature type="domain" description="Fe2OG dioxygenase" evidence="6">
    <location>
        <begin position="162"/>
        <end position="266"/>
    </location>
</feature>
<evidence type="ECO:0000256" key="4">
    <source>
        <dbReference type="ARBA" id="ARBA00023004"/>
    </source>
</evidence>
<evidence type="ECO:0000256" key="1">
    <source>
        <dbReference type="ARBA" id="ARBA00004792"/>
    </source>
</evidence>
<organism evidence="7 8">
    <name type="scientific">Phormidium tenue NIES-30</name>
    <dbReference type="NCBI Taxonomy" id="549789"/>
    <lineage>
        <taxon>Bacteria</taxon>
        <taxon>Bacillati</taxon>
        <taxon>Cyanobacteriota</taxon>
        <taxon>Cyanophyceae</taxon>
        <taxon>Oscillatoriophycideae</taxon>
        <taxon>Oscillatoriales</taxon>
        <taxon>Oscillatoriaceae</taxon>
        <taxon>Phormidium</taxon>
    </lineage>
</organism>
<proteinExistence type="inferred from homology"/>
<name>A0A1U7JBK3_9CYAN</name>
<reference evidence="7 8" key="1">
    <citation type="submission" date="2016-11" db="EMBL/GenBank/DDBJ databases">
        <title>Draft Genome Sequences of Nine Cyanobacterial Strains from Diverse Habitats.</title>
        <authorList>
            <person name="Zhu T."/>
            <person name="Hou S."/>
            <person name="Lu X."/>
            <person name="Hess W.R."/>
        </authorList>
    </citation>
    <scope>NUCLEOTIDE SEQUENCE [LARGE SCALE GENOMIC DNA]</scope>
    <source>
        <strain evidence="7 8">NIES-30</strain>
    </source>
</reference>
<dbReference type="InterPro" id="IPR005123">
    <property type="entry name" value="Oxoglu/Fe-dep_dioxygenase_dom"/>
</dbReference>
<dbReference type="AlphaFoldDB" id="A0A1U7JBK3"/>
<dbReference type="STRING" id="549789.NIES30_03215"/>
<dbReference type="InterPro" id="IPR027443">
    <property type="entry name" value="IPNS-like_sf"/>
</dbReference>
<dbReference type="EMBL" id="MRCG01000001">
    <property type="protein sequence ID" value="OKH51092.1"/>
    <property type="molecule type" value="Genomic_DNA"/>
</dbReference>
<protein>
    <submittedName>
        <fullName evidence="7">2OG-Fe(II) oxygenase</fullName>
    </submittedName>
</protein>
<gene>
    <name evidence="7" type="ORF">NIES30_03215</name>
</gene>
<dbReference type="InterPro" id="IPR026992">
    <property type="entry name" value="DIOX_N"/>
</dbReference>
<dbReference type="OrthoDB" id="21825at2"/>
<keyword evidence="4 5" id="KW-0408">Iron</keyword>
<evidence type="ECO:0000256" key="3">
    <source>
        <dbReference type="ARBA" id="ARBA00022723"/>
    </source>
</evidence>
<dbReference type="Proteomes" id="UP000185557">
    <property type="component" value="Unassembled WGS sequence"/>
</dbReference>
<comment type="similarity">
    <text evidence="2 5">Belongs to the iron/ascorbate-dependent oxidoreductase family.</text>
</comment>
<comment type="caution">
    <text evidence="7">The sequence shown here is derived from an EMBL/GenBank/DDBJ whole genome shotgun (WGS) entry which is preliminary data.</text>
</comment>
<dbReference type="Pfam" id="PF03171">
    <property type="entry name" value="2OG-FeII_Oxy"/>
    <property type="match status" value="1"/>
</dbReference>
<evidence type="ECO:0000256" key="5">
    <source>
        <dbReference type="RuleBase" id="RU003682"/>
    </source>
</evidence>
<sequence>MTRPPIPVVSYADLIGPTAVRQEAIATLGQALEDLGFFILEPHPVSPEVVRRAYQDAAKFFALPDAAKTQYSLPQHGGQGGFSNFGSEQAKGHTLPDLKEFWHVNRHSLTAPDSPWPQEVPSFRPVMTRLYEQLMACAEVLLAACSDYLGQPSDWLVAMASGGNTVLRLAHYPPVGQPAAGSLRAAPHEDINLITLLCEATAPGLEILTQDGQWLPIKTTPGQIVVDTGDMLQNLTNGLFRSTTHRVVNPQPSNQARLSMPFFVHPRPEIDLTPVDSLVDRTGGMPQFPPITAAAYLARRLGEIQVEPVG</sequence>
<keyword evidence="8" id="KW-1185">Reference proteome</keyword>
<dbReference type="PROSITE" id="PS51471">
    <property type="entry name" value="FE2OG_OXY"/>
    <property type="match status" value="1"/>
</dbReference>
<evidence type="ECO:0000259" key="6">
    <source>
        <dbReference type="PROSITE" id="PS51471"/>
    </source>
</evidence>
<evidence type="ECO:0000256" key="2">
    <source>
        <dbReference type="ARBA" id="ARBA00008056"/>
    </source>
</evidence>
<dbReference type="InterPro" id="IPR050295">
    <property type="entry name" value="Plant_2OG-oxidoreductases"/>
</dbReference>
<dbReference type="SUPFAM" id="SSF51197">
    <property type="entry name" value="Clavaminate synthase-like"/>
    <property type="match status" value="1"/>
</dbReference>
<dbReference type="RefSeq" id="WP_073606903.1">
    <property type="nucleotide sequence ID" value="NZ_MRCG01000001.1"/>
</dbReference>
<evidence type="ECO:0000313" key="8">
    <source>
        <dbReference type="Proteomes" id="UP000185557"/>
    </source>
</evidence>
<comment type="pathway">
    <text evidence="1">Antibiotic biosynthesis.</text>
</comment>
<evidence type="ECO:0000313" key="7">
    <source>
        <dbReference type="EMBL" id="OKH51092.1"/>
    </source>
</evidence>
<dbReference type="Pfam" id="PF14226">
    <property type="entry name" value="DIOX_N"/>
    <property type="match status" value="1"/>
</dbReference>
<dbReference type="Gene3D" id="2.60.120.330">
    <property type="entry name" value="B-lactam Antibiotic, Isopenicillin N Synthase, Chain"/>
    <property type="match status" value="1"/>
</dbReference>
<dbReference type="InterPro" id="IPR044861">
    <property type="entry name" value="IPNS-like_FE2OG_OXY"/>
</dbReference>
<accession>A0A1U7JBK3</accession>